<evidence type="ECO:0000313" key="1">
    <source>
        <dbReference type="EMBL" id="MDN4463905.1"/>
    </source>
</evidence>
<keyword evidence="2" id="KW-1185">Reference proteome</keyword>
<evidence type="ECO:0000313" key="2">
    <source>
        <dbReference type="Proteomes" id="UP001172731"/>
    </source>
</evidence>
<protein>
    <submittedName>
        <fullName evidence="1">Uncharacterized protein</fullName>
    </submittedName>
</protein>
<dbReference type="Proteomes" id="UP001172731">
    <property type="component" value="Unassembled WGS sequence"/>
</dbReference>
<gene>
    <name evidence="1" type="ORF">KZC48_05770</name>
</gene>
<organism evidence="1 2">
    <name type="scientific">Microbacterium aurantiacum</name>
    <dbReference type="NCBI Taxonomy" id="162393"/>
    <lineage>
        <taxon>Bacteria</taxon>
        <taxon>Bacillati</taxon>
        <taxon>Actinomycetota</taxon>
        <taxon>Actinomycetes</taxon>
        <taxon>Micrococcales</taxon>
        <taxon>Microbacteriaceae</taxon>
        <taxon>Microbacterium</taxon>
    </lineage>
</organism>
<sequence>MHTTTAQNLAHRNDLVWIKVGRSEYMRADGVTIRKHQRIAQFWEILLPTGERPQMPSMLTGEFFSAIPAAGHSLTEAKRVAECVGVDAPVYVPVKR</sequence>
<proteinExistence type="predicted"/>
<accession>A0ABT8FRS0</accession>
<dbReference type="EMBL" id="JAHWXI010000004">
    <property type="protein sequence ID" value="MDN4463905.1"/>
    <property type="molecule type" value="Genomic_DNA"/>
</dbReference>
<comment type="caution">
    <text evidence="1">The sequence shown here is derived from an EMBL/GenBank/DDBJ whole genome shotgun (WGS) entry which is preliminary data.</text>
</comment>
<name>A0ABT8FRS0_9MICO</name>
<reference evidence="1" key="1">
    <citation type="submission" date="2021-06" db="EMBL/GenBank/DDBJ databases">
        <title>Genome-based taxonomic framework of Microbacterium strains isolated from marine environment, the description of four new species and reclassification of four preexisting species.</title>
        <authorList>
            <person name="Lee S.D."/>
            <person name="Kim S.-M."/>
            <person name="Byeon Y.-S."/>
            <person name="Yang H.L."/>
            <person name="Kim I.S."/>
        </authorList>
    </citation>
    <scope>NUCLEOTIDE SEQUENCE</scope>
    <source>
        <strain evidence="1">KACC 20510</strain>
    </source>
</reference>
<dbReference type="RefSeq" id="WP_301133024.1">
    <property type="nucleotide sequence ID" value="NZ_BAAAUQ010000019.1"/>
</dbReference>